<dbReference type="EMBL" id="QAOH01000007">
    <property type="protein sequence ID" value="PTQ72010.1"/>
    <property type="molecule type" value="Genomic_DNA"/>
</dbReference>
<dbReference type="Pfam" id="PF01966">
    <property type="entry name" value="HD"/>
    <property type="match status" value="1"/>
</dbReference>
<sequence>MLDKTTDLSRYDAVWRAAEPYMRARKNDVHIPLSFAWAQKLLAEHPEADRDVCSLAILLHDIGWYAIDMEDIIEKGFSGPNMLQSDVRYLHEAEGVRMATEVLRETGWEEAVIAQVCEIIDGHDTRPAPRHLNDRIVRDADKLWRFSVTGVSVACDWFKTTPHGYAERLEEQKTELETEAGVRMATETLAETRKALMLHVI</sequence>
<accession>A0A2T5HK98</accession>
<dbReference type="OrthoDB" id="942406at2"/>
<dbReference type="Gene3D" id="1.10.3210.10">
    <property type="entry name" value="Hypothetical protein af1432"/>
    <property type="match status" value="1"/>
</dbReference>
<dbReference type="RefSeq" id="WP_107816685.1">
    <property type="nucleotide sequence ID" value="NZ_QAOH01000007.1"/>
</dbReference>
<reference evidence="2 3" key="1">
    <citation type="submission" date="2018-04" db="EMBL/GenBank/DDBJ databases">
        <title>Genomic Encyclopedia of Archaeal and Bacterial Type Strains, Phase II (KMG-II): from individual species to whole genera.</title>
        <authorList>
            <person name="Goeker M."/>
        </authorList>
    </citation>
    <scope>NUCLEOTIDE SEQUENCE [LARGE SCALE GENOMIC DNA]</scope>
    <source>
        <strain evidence="2 3">DSM 100434</strain>
    </source>
</reference>
<dbReference type="Proteomes" id="UP000244077">
    <property type="component" value="Unassembled WGS sequence"/>
</dbReference>
<protein>
    <submittedName>
        <fullName evidence="2">HD domain-containing protein</fullName>
    </submittedName>
</protein>
<dbReference type="InterPro" id="IPR003607">
    <property type="entry name" value="HD/PDEase_dom"/>
</dbReference>
<dbReference type="CDD" id="cd00077">
    <property type="entry name" value="HDc"/>
    <property type="match status" value="1"/>
</dbReference>
<evidence type="ECO:0000313" key="2">
    <source>
        <dbReference type="EMBL" id="PTQ72010.1"/>
    </source>
</evidence>
<gene>
    <name evidence="2" type="ORF">C8N42_107189</name>
</gene>
<proteinExistence type="predicted"/>
<comment type="caution">
    <text evidence="2">The sequence shown here is derived from an EMBL/GenBank/DDBJ whole genome shotgun (WGS) entry which is preliminary data.</text>
</comment>
<organism evidence="2 3">
    <name type="scientific">Celeribacter persicus</name>
    <dbReference type="NCBI Taxonomy" id="1651082"/>
    <lineage>
        <taxon>Bacteria</taxon>
        <taxon>Pseudomonadati</taxon>
        <taxon>Pseudomonadota</taxon>
        <taxon>Alphaproteobacteria</taxon>
        <taxon>Rhodobacterales</taxon>
        <taxon>Roseobacteraceae</taxon>
        <taxon>Celeribacter</taxon>
    </lineage>
</organism>
<feature type="domain" description="HD" evidence="1">
    <location>
        <begin position="41"/>
        <end position="143"/>
    </location>
</feature>
<name>A0A2T5HK98_9RHOB</name>
<keyword evidence="3" id="KW-1185">Reference proteome</keyword>
<dbReference type="AlphaFoldDB" id="A0A2T5HK98"/>
<evidence type="ECO:0000259" key="1">
    <source>
        <dbReference type="Pfam" id="PF01966"/>
    </source>
</evidence>
<dbReference type="InterPro" id="IPR006674">
    <property type="entry name" value="HD_domain"/>
</dbReference>
<evidence type="ECO:0000313" key="3">
    <source>
        <dbReference type="Proteomes" id="UP000244077"/>
    </source>
</evidence>
<dbReference type="SUPFAM" id="SSF109604">
    <property type="entry name" value="HD-domain/PDEase-like"/>
    <property type="match status" value="1"/>
</dbReference>